<evidence type="ECO:0000259" key="4">
    <source>
        <dbReference type="PROSITE" id="PS51831"/>
    </source>
</evidence>
<evidence type="ECO:0000256" key="2">
    <source>
        <dbReference type="RuleBase" id="RU003847"/>
    </source>
</evidence>
<dbReference type="EMBL" id="MGIR01000005">
    <property type="protein sequence ID" value="OGM90996.1"/>
    <property type="molecule type" value="Genomic_DNA"/>
</dbReference>
<comment type="caution">
    <text evidence="6">The sequence shown here is derived from an EMBL/GenBank/DDBJ whole genome shotgun (WGS) entry which is preliminary data.</text>
</comment>
<feature type="domain" description="TGS" evidence="5">
    <location>
        <begin position="385"/>
        <end position="446"/>
    </location>
</feature>
<evidence type="ECO:0000259" key="3">
    <source>
        <dbReference type="PROSITE" id="PS51671"/>
    </source>
</evidence>
<evidence type="ECO:0000259" key="5">
    <source>
        <dbReference type="PROSITE" id="PS51880"/>
    </source>
</evidence>
<dbReference type="NCBIfam" id="TIGR00691">
    <property type="entry name" value="spoT_relA"/>
    <property type="match status" value="1"/>
</dbReference>
<dbReference type="FunFam" id="3.10.20.30:FF:000002">
    <property type="entry name" value="GTP pyrophosphokinase (RelA/SpoT)"/>
    <property type="match status" value="1"/>
</dbReference>
<dbReference type="InterPro" id="IPR012675">
    <property type="entry name" value="Beta-grasp_dom_sf"/>
</dbReference>
<dbReference type="Gene3D" id="3.10.20.30">
    <property type="match status" value="1"/>
</dbReference>
<dbReference type="InterPro" id="IPR004095">
    <property type="entry name" value="TGS"/>
</dbReference>
<evidence type="ECO:0000313" key="7">
    <source>
        <dbReference type="Proteomes" id="UP000178946"/>
    </source>
</evidence>
<dbReference type="SUPFAM" id="SSF109604">
    <property type="entry name" value="HD-domain/PDEase-like"/>
    <property type="match status" value="1"/>
</dbReference>
<dbReference type="PROSITE" id="PS51831">
    <property type="entry name" value="HD"/>
    <property type="match status" value="1"/>
</dbReference>
<comment type="similarity">
    <text evidence="2">Belongs to the relA/spoT family.</text>
</comment>
<dbReference type="InterPro" id="IPR033655">
    <property type="entry name" value="TGS_RelA/SpoT"/>
</dbReference>
<proteinExistence type="inferred from homology"/>
<dbReference type="SMART" id="SM00954">
    <property type="entry name" value="RelA_SpoT"/>
    <property type="match status" value="1"/>
</dbReference>
<dbReference type="Pfam" id="PF02824">
    <property type="entry name" value="TGS"/>
    <property type="match status" value="1"/>
</dbReference>
<protein>
    <recommendedName>
        <fullName evidence="8">(P)ppGpp synthetase</fullName>
    </recommendedName>
</protein>
<dbReference type="Pfam" id="PF13291">
    <property type="entry name" value="ACT_4"/>
    <property type="match status" value="1"/>
</dbReference>
<dbReference type="InterPro" id="IPR043519">
    <property type="entry name" value="NT_sf"/>
</dbReference>
<feature type="domain" description="ACT" evidence="3">
    <location>
        <begin position="489"/>
        <end position="563"/>
    </location>
</feature>
<dbReference type="PROSITE" id="PS51671">
    <property type="entry name" value="ACT"/>
    <property type="match status" value="1"/>
</dbReference>
<dbReference type="PROSITE" id="PS51880">
    <property type="entry name" value="TGS"/>
    <property type="match status" value="1"/>
</dbReference>
<reference evidence="6 7" key="1">
    <citation type="journal article" date="2016" name="Nat. Commun.">
        <title>Thousands of microbial genomes shed light on interconnected biogeochemical processes in an aquifer system.</title>
        <authorList>
            <person name="Anantharaman K."/>
            <person name="Brown C.T."/>
            <person name="Hug L.A."/>
            <person name="Sharon I."/>
            <person name="Castelle C.J."/>
            <person name="Probst A.J."/>
            <person name="Thomas B.C."/>
            <person name="Singh A."/>
            <person name="Wilkins M.J."/>
            <person name="Karaoz U."/>
            <person name="Brodie E.L."/>
            <person name="Williams K.H."/>
            <person name="Hubbard S.S."/>
            <person name="Banfield J.F."/>
        </authorList>
    </citation>
    <scope>NUCLEOTIDE SEQUENCE [LARGE SCALE GENOMIC DNA]</scope>
</reference>
<name>A0A1F8DRG4_9BACT</name>
<dbReference type="InterPro" id="IPR002912">
    <property type="entry name" value="ACT_dom"/>
</dbReference>
<dbReference type="FunFam" id="3.30.460.10:FF:000001">
    <property type="entry name" value="GTP pyrophosphokinase RelA"/>
    <property type="match status" value="1"/>
</dbReference>
<dbReference type="Gene3D" id="3.30.70.260">
    <property type="match status" value="1"/>
</dbReference>
<dbReference type="InterPro" id="IPR006674">
    <property type="entry name" value="HD_domain"/>
</dbReference>
<dbReference type="InterPro" id="IPR003607">
    <property type="entry name" value="HD/PDEase_dom"/>
</dbReference>
<feature type="domain" description="HD" evidence="4">
    <location>
        <begin position="37"/>
        <end position="135"/>
    </location>
</feature>
<dbReference type="PANTHER" id="PTHR21262">
    <property type="entry name" value="GUANOSINE-3',5'-BIS DIPHOSPHATE 3'-PYROPHOSPHOHYDROLASE"/>
    <property type="match status" value="1"/>
</dbReference>
<dbReference type="InterPro" id="IPR004811">
    <property type="entry name" value="RelA/Spo_fam"/>
</dbReference>
<dbReference type="InterPro" id="IPR007685">
    <property type="entry name" value="RelA_SpoT"/>
</dbReference>
<evidence type="ECO:0000313" key="6">
    <source>
        <dbReference type="EMBL" id="OGM90996.1"/>
    </source>
</evidence>
<dbReference type="Pfam" id="PF04607">
    <property type="entry name" value="RelA_SpoT"/>
    <property type="match status" value="1"/>
</dbReference>
<dbReference type="InterPro" id="IPR045865">
    <property type="entry name" value="ACT-like_dom_sf"/>
</dbReference>
<dbReference type="SUPFAM" id="SSF81271">
    <property type="entry name" value="TGS-like"/>
    <property type="match status" value="1"/>
</dbReference>
<dbReference type="Proteomes" id="UP000178946">
    <property type="component" value="Unassembled WGS sequence"/>
</dbReference>
<dbReference type="SUPFAM" id="SSF81301">
    <property type="entry name" value="Nucleotidyltransferase"/>
    <property type="match status" value="1"/>
</dbReference>
<dbReference type="AlphaFoldDB" id="A0A1F8DRG4"/>
<dbReference type="FunFam" id="1.10.3210.10:FF:000001">
    <property type="entry name" value="GTP pyrophosphokinase RelA"/>
    <property type="match status" value="1"/>
</dbReference>
<dbReference type="CDD" id="cd05399">
    <property type="entry name" value="NT_Rel-Spo_like"/>
    <property type="match status" value="1"/>
</dbReference>
<dbReference type="Gene3D" id="3.30.460.10">
    <property type="entry name" value="Beta Polymerase, domain 2"/>
    <property type="match status" value="1"/>
</dbReference>
<dbReference type="InterPro" id="IPR012676">
    <property type="entry name" value="TGS-like"/>
</dbReference>
<sequence>MIVKEFAKKNPESLIGKAYRAAKEAHAGQKRKSSEPYFNHSIAAAQAIAEWNLDEQSIAAALLHDVIEDTSYSLEKIKEKFGEEVSFLVDGVTKIGKIKYRGIEAKAENLRKMILALSQDIRVILIKLADRLHNMRTLRALPPQKQKRIALETLEIYSPLAYRLGMQHLAGDLEDLAFPYIYPREYKWLIKTVKEKYDEREKYLKSAEPILRSELEKNEVSVIKTDYRAKRYYSLYKKLLRYDMDVEKIHDLVALRVIVPDISDCYAALGVVHKLWPPLPGRFKDYIALPKPNGYRSLHTTVFCIDGKITEIQIKTQEMHDEAENGIAAHWAYEEKKGHSDYLARKSITAGTKELAWVQQLRNWQREFSDPDEFMKSLKIDFFQDRIFAITPQGSVIDLPVGSTPVDFAYQIHSEIGDSASGAKVNGKIAPLDYQLKSGDVVEILTQKNKKPSGSWLKSVKTGSAKNRIKSAMRRGIKTIIGEKYSKTELRVICDDRIGLLKDIMSIISRSHINMNGVQTGRSGRFVTIKIGCEIIDKTKIEKLILKLKRAVKEIKEISYSLK</sequence>
<dbReference type="STRING" id="1802557.A3A20_00230"/>
<dbReference type="CDD" id="cd00077">
    <property type="entry name" value="HDc"/>
    <property type="match status" value="1"/>
</dbReference>
<dbReference type="CDD" id="cd01668">
    <property type="entry name" value="TGS_RSH"/>
    <property type="match status" value="1"/>
</dbReference>
<accession>A0A1F8DRG4</accession>
<dbReference type="GO" id="GO:0005886">
    <property type="term" value="C:plasma membrane"/>
    <property type="evidence" value="ECO:0007669"/>
    <property type="project" value="TreeGrafter"/>
</dbReference>
<organism evidence="6 7">
    <name type="scientific">Candidatus Wolfebacteria bacterium RIFCSPLOWO2_01_FULL_45_19</name>
    <dbReference type="NCBI Taxonomy" id="1802557"/>
    <lineage>
        <taxon>Bacteria</taxon>
        <taxon>Candidatus Wolfeibacteriota</taxon>
    </lineage>
</organism>
<dbReference type="PANTHER" id="PTHR21262:SF31">
    <property type="entry name" value="GTP PYROPHOSPHOKINASE"/>
    <property type="match status" value="1"/>
</dbReference>
<evidence type="ECO:0000256" key="1">
    <source>
        <dbReference type="ARBA" id="ARBA00025704"/>
    </source>
</evidence>
<evidence type="ECO:0008006" key="8">
    <source>
        <dbReference type="Google" id="ProtNLM"/>
    </source>
</evidence>
<dbReference type="GO" id="GO:0015969">
    <property type="term" value="P:guanosine tetraphosphate metabolic process"/>
    <property type="evidence" value="ECO:0007669"/>
    <property type="project" value="InterPro"/>
</dbReference>
<gene>
    <name evidence="6" type="ORF">A3A20_00230</name>
</gene>
<comment type="pathway">
    <text evidence="1">Purine metabolism.</text>
</comment>
<dbReference type="SMART" id="SM00471">
    <property type="entry name" value="HDc"/>
    <property type="match status" value="1"/>
</dbReference>
<comment type="function">
    <text evidence="2">In eubacteria ppGpp (guanosine 3'-diphosphate 5'-diphosphate) is a mediator of the stringent response that coordinates a variety of cellular activities in response to changes in nutritional abundance.</text>
</comment>
<dbReference type="Pfam" id="PF13328">
    <property type="entry name" value="HD_4"/>
    <property type="match status" value="1"/>
</dbReference>
<dbReference type="Gene3D" id="1.10.3210.10">
    <property type="entry name" value="Hypothetical protein af1432"/>
    <property type="match status" value="1"/>
</dbReference>
<dbReference type="SUPFAM" id="SSF55021">
    <property type="entry name" value="ACT-like"/>
    <property type="match status" value="1"/>
</dbReference>